<organism evidence="1 2">
    <name type="scientific">Vibrio parahaemolyticus</name>
    <dbReference type="NCBI Taxonomy" id="670"/>
    <lineage>
        <taxon>Bacteria</taxon>
        <taxon>Pseudomonadati</taxon>
        <taxon>Pseudomonadota</taxon>
        <taxon>Gammaproteobacteria</taxon>
        <taxon>Vibrionales</taxon>
        <taxon>Vibrionaceae</taxon>
        <taxon>Vibrio</taxon>
    </lineage>
</organism>
<protein>
    <submittedName>
        <fullName evidence="1">Dehydrogenase</fullName>
    </submittedName>
</protein>
<proteinExistence type="predicted"/>
<sequence>MAQLAEKQRYHVDLAGLMRTYETNYAKLNALLPASAEVGDVR</sequence>
<dbReference type="Proteomes" id="UP000555836">
    <property type="component" value="Unassembled WGS sequence"/>
</dbReference>
<name>A0A7Y0X9X5_VIBPH</name>
<comment type="caution">
    <text evidence="1">The sequence shown here is derived from an EMBL/GenBank/DDBJ whole genome shotgun (WGS) entry which is preliminary data.</text>
</comment>
<feature type="non-terminal residue" evidence="1">
    <location>
        <position position="42"/>
    </location>
</feature>
<evidence type="ECO:0000313" key="2">
    <source>
        <dbReference type="Proteomes" id="UP000555836"/>
    </source>
</evidence>
<gene>
    <name evidence="1" type="ORF">HKB21_33335</name>
</gene>
<dbReference type="AlphaFoldDB" id="A0A7Y0X9X5"/>
<reference evidence="1 2" key="1">
    <citation type="submission" date="2020-04" db="EMBL/GenBank/DDBJ databases">
        <title>Whole-genome sequencing of Vibrio spp. from China reveals different genetic environments of blaCTX-M-14 among diverse lineages.</title>
        <authorList>
            <person name="Zheng Z."/>
            <person name="Ye L."/>
            <person name="Chen S."/>
        </authorList>
    </citation>
    <scope>NUCLEOTIDE SEQUENCE [LARGE SCALE GENOMIC DNA]</scope>
    <source>
        <strain evidence="1 2">Vb0574</strain>
    </source>
</reference>
<dbReference type="EMBL" id="JABCLD010002481">
    <property type="protein sequence ID" value="NMU30498.1"/>
    <property type="molecule type" value="Genomic_DNA"/>
</dbReference>
<evidence type="ECO:0000313" key="1">
    <source>
        <dbReference type="EMBL" id="NMU30498.1"/>
    </source>
</evidence>
<accession>A0A7Y0X9X5</accession>